<proteinExistence type="predicted"/>
<evidence type="ECO:0000313" key="2">
    <source>
        <dbReference type="Proteomes" id="UP001244297"/>
    </source>
</evidence>
<sequence length="88" mass="9357">MTDMTPIADEAATRFAFSLLRSAYLDLAQTLLRIDAEPARELLQAVEHRITYRLGSLATDGADGLAGETTLAAAAGQVRAVLRDAQAP</sequence>
<dbReference type="Proteomes" id="UP001244297">
    <property type="component" value="Unassembled WGS sequence"/>
</dbReference>
<comment type="caution">
    <text evidence="1">The sequence shown here is derived from an EMBL/GenBank/DDBJ whole genome shotgun (WGS) entry which is preliminary data.</text>
</comment>
<organism evidence="1 2">
    <name type="scientific">Methylobacterium longum</name>
    <dbReference type="NCBI Taxonomy" id="767694"/>
    <lineage>
        <taxon>Bacteria</taxon>
        <taxon>Pseudomonadati</taxon>
        <taxon>Pseudomonadota</taxon>
        <taxon>Alphaproteobacteria</taxon>
        <taxon>Hyphomicrobiales</taxon>
        <taxon>Methylobacteriaceae</taxon>
        <taxon>Methylobacterium</taxon>
    </lineage>
</organism>
<accession>A0ABT8AL64</accession>
<reference evidence="2" key="1">
    <citation type="journal article" date="2019" name="Int. J. Syst. Evol. Microbiol.">
        <title>The Global Catalogue of Microorganisms (GCM) 10K type strain sequencing project: providing services to taxonomists for standard genome sequencing and annotation.</title>
        <authorList>
            <consortium name="The Broad Institute Genomics Platform"/>
            <consortium name="The Broad Institute Genome Sequencing Center for Infectious Disease"/>
            <person name="Wu L."/>
            <person name="Ma J."/>
        </authorList>
    </citation>
    <scope>NUCLEOTIDE SEQUENCE [LARGE SCALE GENOMIC DNA]</scope>
    <source>
        <strain evidence="2">CECT 7806</strain>
    </source>
</reference>
<gene>
    <name evidence="1" type="ORF">QWZ18_08235</name>
</gene>
<protein>
    <submittedName>
        <fullName evidence="1">Uncharacterized protein</fullName>
    </submittedName>
</protein>
<name>A0ABT8AL64_9HYPH</name>
<evidence type="ECO:0000313" key="1">
    <source>
        <dbReference type="EMBL" id="MDN3570609.1"/>
    </source>
</evidence>
<dbReference type="RefSeq" id="WP_238285482.1">
    <property type="nucleotide sequence ID" value="NZ_BPQS01000003.1"/>
</dbReference>
<dbReference type="EMBL" id="JAUFPT010000023">
    <property type="protein sequence ID" value="MDN3570609.1"/>
    <property type="molecule type" value="Genomic_DNA"/>
</dbReference>
<keyword evidence="2" id="KW-1185">Reference proteome</keyword>